<comment type="cofactor">
    <cofactor evidence="6">
        <name>FAD</name>
        <dbReference type="ChEBI" id="CHEBI:57692"/>
    </cofactor>
    <text evidence="6">Binds 1 FAD per subunit.</text>
</comment>
<keyword evidence="6" id="KW-0520">NAD</keyword>
<dbReference type="Proteomes" id="UP000321436">
    <property type="component" value="Unassembled WGS sequence"/>
</dbReference>
<dbReference type="OrthoDB" id="9800167at2"/>
<feature type="binding site" evidence="6">
    <location>
        <position position="50"/>
    </location>
    <ligand>
        <name>FAD</name>
        <dbReference type="ChEBI" id="CHEBI:57692"/>
    </ligand>
</feature>
<dbReference type="RefSeq" id="WP_146863048.1">
    <property type="nucleotide sequence ID" value="NZ_BKAU01000002.1"/>
</dbReference>
<keyword evidence="2" id="KW-0285">Flavoprotein</keyword>
<dbReference type="InterPro" id="IPR001100">
    <property type="entry name" value="Pyr_nuc-diS_OxRdtase"/>
</dbReference>
<accession>A0A512RLS9</accession>
<dbReference type="PANTHER" id="PTHR43014:SF2">
    <property type="entry name" value="MERCURIC REDUCTASE"/>
    <property type="match status" value="1"/>
</dbReference>
<feature type="active site" description="Proton acceptor" evidence="5">
    <location>
        <position position="444"/>
    </location>
</feature>
<evidence type="ECO:0000256" key="4">
    <source>
        <dbReference type="ARBA" id="ARBA00023002"/>
    </source>
</evidence>
<feature type="domain" description="FAD/NAD(P)-binding" evidence="9">
    <location>
        <begin position="4"/>
        <end position="322"/>
    </location>
</feature>
<feature type="binding site" evidence="6">
    <location>
        <begin position="180"/>
        <end position="187"/>
    </location>
    <ligand>
        <name>NAD(+)</name>
        <dbReference type="ChEBI" id="CHEBI:57540"/>
    </ligand>
</feature>
<keyword evidence="4" id="KW-0560">Oxidoreductase</keyword>
<dbReference type="Gene3D" id="3.30.390.30">
    <property type="match status" value="1"/>
</dbReference>
<evidence type="ECO:0000256" key="3">
    <source>
        <dbReference type="ARBA" id="ARBA00022827"/>
    </source>
</evidence>
<comment type="similarity">
    <text evidence="1">Belongs to the class-I pyridine nucleotide-disulfide oxidoreductase family.</text>
</comment>
<dbReference type="InterPro" id="IPR004099">
    <property type="entry name" value="Pyr_nucl-diS_OxRdtase_dimer"/>
</dbReference>
<comment type="caution">
    <text evidence="10">The sequence shown here is derived from an EMBL/GenBank/DDBJ whole genome shotgun (WGS) entry which is preliminary data.</text>
</comment>
<keyword evidence="11" id="KW-1185">Reference proteome</keyword>
<dbReference type="GO" id="GO:0003955">
    <property type="term" value="F:NAD(P)H dehydrogenase (quinone) activity"/>
    <property type="evidence" value="ECO:0007669"/>
    <property type="project" value="TreeGrafter"/>
</dbReference>
<dbReference type="SUPFAM" id="SSF55424">
    <property type="entry name" value="FAD/NAD-linked reductases, dimerisation (C-terminal) domain"/>
    <property type="match status" value="1"/>
</dbReference>
<feature type="disulfide bond" description="Redox-active" evidence="7">
    <location>
        <begin position="41"/>
        <end position="46"/>
    </location>
</feature>
<dbReference type="AlphaFoldDB" id="A0A512RLS9"/>
<keyword evidence="3 6" id="KW-0274">FAD</keyword>
<keyword evidence="6" id="KW-0547">Nucleotide-binding</keyword>
<dbReference type="EMBL" id="BKAU01000002">
    <property type="protein sequence ID" value="GEP96646.1"/>
    <property type="molecule type" value="Genomic_DNA"/>
</dbReference>
<dbReference type="PIRSF" id="PIRSF000350">
    <property type="entry name" value="Mercury_reductase_MerA"/>
    <property type="match status" value="1"/>
</dbReference>
<feature type="binding site" evidence="6">
    <location>
        <position position="270"/>
    </location>
    <ligand>
        <name>NAD(+)</name>
        <dbReference type="ChEBI" id="CHEBI:57540"/>
    </ligand>
</feature>
<evidence type="ECO:0000256" key="6">
    <source>
        <dbReference type="PIRSR" id="PIRSR000350-3"/>
    </source>
</evidence>
<evidence type="ECO:0000256" key="7">
    <source>
        <dbReference type="PIRSR" id="PIRSR000350-4"/>
    </source>
</evidence>
<evidence type="ECO:0000313" key="10">
    <source>
        <dbReference type="EMBL" id="GEP96646.1"/>
    </source>
</evidence>
<feature type="binding site" evidence="6">
    <location>
        <position position="203"/>
    </location>
    <ligand>
        <name>NAD(+)</name>
        <dbReference type="ChEBI" id="CHEBI:57540"/>
    </ligand>
</feature>
<evidence type="ECO:0000256" key="1">
    <source>
        <dbReference type="ARBA" id="ARBA00007532"/>
    </source>
</evidence>
<dbReference type="InterPro" id="IPR016156">
    <property type="entry name" value="FAD/NAD-linked_Rdtase_dimer_sf"/>
</dbReference>
<evidence type="ECO:0000256" key="5">
    <source>
        <dbReference type="PIRSR" id="PIRSR000350-2"/>
    </source>
</evidence>
<dbReference type="PRINTS" id="PR00368">
    <property type="entry name" value="FADPNR"/>
</dbReference>
<evidence type="ECO:0000313" key="11">
    <source>
        <dbReference type="Proteomes" id="UP000321436"/>
    </source>
</evidence>
<evidence type="ECO:0000259" key="8">
    <source>
        <dbReference type="Pfam" id="PF02852"/>
    </source>
</evidence>
<feature type="binding site" evidence="6">
    <location>
        <position position="311"/>
    </location>
    <ligand>
        <name>FAD</name>
        <dbReference type="ChEBI" id="CHEBI:57692"/>
    </ligand>
</feature>
<evidence type="ECO:0000256" key="2">
    <source>
        <dbReference type="ARBA" id="ARBA00022630"/>
    </source>
</evidence>
<dbReference type="Pfam" id="PF02852">
    <property type="entry name" value="Pyr_redox_dim"/>
    <property type="match status" value="1"/>
</dbReference>
<dbReference type="Gene3D" id="3.50.50.60">
    <property type="entry name" value="FAD/NAD(P)-binding domain"/>
    <property type="match status" value="2"/>
</dbReference>
<dbReference type="FunFam" id="3.30.390.30:FF:000001">
    <property type="entry name" value="Dihydrolipoyl dehydrogenase"/>
    <property type="match status" value="1"/>
</dbReference>
<protein>
    <submittedName>
        <fullName evidence="10">Mercuric reductase</fullName>
    </submittedName>
</protein>
<dbReference type="Pfam" id="PF07992">
    <property type="entry name" value="Pyr_redox_2"/>
    <property type="match status" value="1"/>
</dbReference>
<reference evidence="10 11" key="1">
    <citation type="submission" date="2019-07" db="EMBL/GenBank/DDBJ databases">
        <title>Whole genome shotgun sequence of Chitinophaga cymbidii NBRC 109752.</title>
        <authorList>
            <person name="Hosoyama A."/>
            <person name="Uohara A."/>
            <person name="Ohji S."/>
            <person name="Ichikawa N."/>
        </authorList>
    </citation>
    <scope>NUCLEOTIDE SEQUENCE [LARGE SCALE GENOMIC DNA]</scope>
    <source>
        <strain evidence="10 11">NBRC 109752</strain>
    </source>
</reference>
<organism evidence="10 11">
    <name type="scientific">Chitinophaga cymbidii</name>
    <dbReference type="NCBI Taxonomy" id="1096750"/>
    <lineage>
        <taxon>Bacteria</taxon>
        <taxon>Pseudomonadati</taxon>
        <taxon>Bacteroidota</taxon>
        <taxon>Chitinophagia</taxon>
        <taxon>Chitinophagales</taxon>
        <taxon>Chitinophagaceae</taxon>
        <taxon>Chitinophaga</taxon>
    </lineage>
</organism>
<sequence>MKRYDAIIIGSGQAGNPLAKQLAKAGKKTAIIEKSFVGGTCINSGCTPTKTMIGAARMAYMAKRAQEFGVPSDPAQIDFKKVLDRKNEVVSSFRESALKALTETPGLDLLTGAASFTGHKTLQVQYTDGSTETLAAELICINTGARPVIPPVKGLTDVPYLTSTTLLDVGEKPAHLLILGSGYIAMEFGQMFRRFGSEVTILERAPRILTKEDEDVAEAVAEILKEDGITIITSAQVKEAARQQEKISLTFEVDGTKQTVSGSHLLIGAGRAPDTGTLQLAQTGVATDEKGYIIVNDQLETNVEGIYALGDVKGGPAFTHISYNDHLIVAQHILEKKHSSIKNRPVPYCMFTDPELGRIGLTEKEAGEKGFNIKVAKLPLTKVARGIESGETRGLMKAVVNADTGQILGASILSVSGGEIMSVLQIAMMGHMTYDEIRNNIFAHPTFTESLNNLFMTLDND</sequence>
<gene>
    <name evidence="10" type="ORF">CCY01nite_29060</name>
</gene>
<evidence type="ECO:0000259" key="9">
    <source>
        <dbReference type="Pfam" id="PF07992"/>
    </source>
</evidence>
<dbReference type="PRINTS" id="PR00411">
    <property type="entry name" value="PNDRDTASEI"/>
</dbReference>
<dbReference type="InterPro" id="IPR023753">
    <property type="entry name" value="FAD/NAD-binding_dom"/>
</dbReference>
<feature type="domain" description="Pyridine nucleotide-disulphide oxidoreductase dimerisation" evidence="8">
    <location>
        <begin position="346"/>
        <end position="453"/>
    </location>
</feature>
<dbReference type="GO" id="GO:0050660">
    <property type="term" value="F:flavin adenine dinucleotide binding"/>
    <property type="evidence" value="ECO:0007669"/>
    <property type="project" value="TreeGrafter"/>
</dbReference>
<proteinExistence type="inferred from homology"/>
<name>A0A512RLS9_9BACT</name>
<dbReference type="SUPFAM" id="SSF51905">
    <property type="entry name" value="FAD/NAD(P)-binding domain"/>
    <property type="match status" value="1"/>
</dbReference>
<dbReference type="InterPro" id="IPR036188">
    <property type="entry name" value="FAD/NAD-bd_sf"/>
</dbReference>
<dbReference type="PANTHER" id="PTHR43014">
    <property type="entry name" value="MERCURIC REDUCTASE"/>
    <property type="match status" value="1"/>
</dbReference>